<reference evidence="1" key="1">
    <citation type="submission" date="2021-01" db="EMBL/GenBank/DDBJ databases">
        <title>Modified the classification status of verrucomicrobia.</title>
        <authorList>
            <person name="Feng X."/>
        </authorList>
    </citation>
    <scope>NUCLEOTIDE SEQUENCE</scope>
    <source>
        <strain evidence="1">JCM 18052</strain>
    </source>
</reference>
<dbReference type="EMBL" id="JAENIK010000011">
    <property type="protein sequence ID" value="MBK1816542.1"/>
    <property type="molecule type" value="Genomic_DNA"/>
</dbReference>
<evidence type="ECO:0008006" key="3">
    <source>
        <dbReference type="Google" id="ProtNLM"/>
    </source>
</evidence>
<protein>
    <recommendedName>
        <fullName evidence="3">Trimeric autotransporter adhesin YadA-like head domain-containing protein</fullName>
    </recommendedName>
</protein>
<dbReference type="AlphaFoldDB" id="A0A934R541"/>
<dbReference type="RefSeq" id="WP_200351475.1">
    <property type="nucleotide sequence ID" value="NZ_BAABHZ010000006.1"/>
</dbReference>
<organism evidence="1 2">
    <name type="scientific">Luteolibacter yonseiensis</name>
    <dbReference type="NCBI Taxonomy" id="1144680"/>
    <lineage>
        <taxon>Bacteria</taxon>
        <taxon>Pseudomonadati</taxon>
        <taxon>Verrucomicrobiota</taxon>
        <taxon>Verrucomicrobiia</taxon>
        <taxon>Verrucomicrobiales</taxon>
        <taxon>Verrucomicrobiaceae</taxon>
        <taxon>Luteolibacter</taxon>
    </lineage>
</organism>
<dbReference type="Gene3D" id="2.150.10.10">
    <property type="entry name" value="Serralysin-like metalloprotease, C-terminal"/>
    <property type="match status" value="1"/>
</dbReference>
<dbReference type="InterPro" id="IPR011049">
    <property type="entry name" value="Serralysin-like_metalloprot_C"/>
</dbReference>
<comment type="caution">
    <text evidence="1">The sequence shown here is derived from an EMBL/GenBank/DDBJ whole genome shotgun (WGS) entry which is preliminary data.</text>
</comment>
<sequence length="604" mass="60037">MKTILTFILSASALVAQSTGDFLWQKKTSTGYTPVAVTPQNGKIISWSGGNPISIDPPNSAIWGSITGTLSNQTDLSTALGLKATTTALTAETSARTAADLLKAGINGELISAANFRSALSLTTKSGFDAAATDGDFVYQNSGLGTPTSGAISMASVTVTGTKAQFDTAATDGNFVWTGSDATLNTLKITSTSQNNFLLSPTPAMTTGGSNTVAGVGAGALADTGFENTFYGYQAGSQVNGGGGDPLLSGALNTYIGSYAGANSTTTVANTFVGQKAGISSTTNGYNVAVGKSAFANNFTSNNGVYIGAGAAEFADHTGLGNTVIGRSAARYMSGTAAYNTFMGNGTAEGTSLNPVTGSNNLGLGREALVALRSANNVTAVGSQSMRMLTTGGSNTAVGYQALDKLTVNTGNTAVGAQAGLNITGQQNVAIGSGAGPTTGAEYNVTIGNDAGSTLTGSSNVLLGHKVGENLPAATFNSFIVGSDSSPIQTVAFGKGLQSATPASVNINTTRGLGTNIAGGDMNLRPGAGTGTGAGGKLTIFTAPAGSSSSTLNGLVNAAQFDASTTAGDTRFLLYDVDSGTLKRVSVGAADSGGSGFKLLRIPN</sequence>
<keyword evidence="2" id="KW-1185">Reference proteome</keyword>
<dbReference type="Proteomes" id="UP000600139">
    <property type="component" value="Unassembled WGS sequence"/>
</dbReference>
<name>A0A934R541_9BACT</name>
<evidence type="ECO:0000313" key="1">
    <source>
        <dbReference type="EMBL" id="MBK1816542.1"/>
    </source>
</evidence>
<gene>
    <name evidence="1" type="ORF">JIN84_13025</name>
</gene>
<evidence type="ECO:0000313" key="2">
    <source>
        <dbReference type="Proteomes" id="UP000600139"/>
    </source>
</evidence>
<proteinExistence type="predicted"/>
<accession>A0A934R541</accession>